<evidence type="ECO:0000313" key="9">
    <source>
        <dbReference type="EMBL" id="EEX72965.1"/>
    </source>
</evidence>
<evidence type="ECO:0000256" key="3">
    <source>
        <dbReference type="ARBA" id="ARBA00022679"/>
    </source>
</evidence>
<evidence type="ECO:0000259" key="8">
    <source>
        <dbReference type="Pfam" id="PF00535"/>
    </source>
</evidence>
<keyword evidence="6 7" id="KW-0472">Membrane</keyword>
<dbReference type="EMBL" id="ACIJ02000002">
    <property type="protein sequence ID" value="EEX72965.1"/>
    <property type="molecule type" value="Genomic_DNA"/>
</dbReference>
<evidence type="ECO:0000256" key="2">
    <source>
        <dbReference type="ARBA" id="ARBA00022676"/>
    </source>
</evidence>
<accession>C9LD07</accession>
<evidence type="ECO:0000256" key="7">
    <source>
        <dbReference type="SAM" id="Phobius"/>
    </source>
</evidence>
<comment type="caution">
    <text evidence="9">The sequence shown here is derived from an EMBL/GenBank/DDBJ whole genome shotgun (WGS) entry which is preliminary data.</text>
</comment>
<feature type="transmembrane region" description="Helical" evidence="7">
    <location>
        <begin position="290"/>
        <end position="311"/>
    </location>
</feature>
<sequence>MEAPSAPLAHPTHIYKRICILMKITIVVPCYNEEEVLIDTTQQLTAVVKQLESAFELKADVLYVDDGSKDATWEMIQKFAAEDTHIHGLKLAHNVGHQRALWAGLDVAAKSADAMVSIDADLQDDVTVIEKMVARFLDGNDIVYGVRRNRPTDSFFKKWTALAFYKFVRLLGGDVLYNHADFRLMSRRAVLSLMDFPERNLFLRGMVYSLGYPHSLVYYDRRARQAGESKYPFRKMMSFALDGITSFSIKPLRLIVYLGGLFLLFSLLAIVYSLIVYFKGQTLPGWTSLTISLWFIGGTILLALGTIGEYVGKIYAEVKRRPRYIIEQKV</sequence>
<dbReference type="GO" id="GO:0016757">
    <property type="term" value="F:glycosyltransferase activity"/>
    <property type="evidence" value="ECO:0007669"/>
    <property type="project" value="UniProtKB-KW"/>
</dbReference>
<evidence type="ECO:0000256" key="4">
    <source>
        <dbReference type="ARBA" id="ARBA00022692"/>
    </source>
</evidence>
<reference evidence="9" key="1">
    <citation type="submission" date="2009-09" db="EMBL/GenBank/DDBJ databases">
        <authorList>
            <person name="Weinstock G."/>
            <person name="Sodergren E."/>
            <person name="Clifton S."/>
            <person name="Fulton L."/>
            <person name="Fulton B."/>
            <person name="Courtney L."/>
            <person name="Fronick C."/>
            <person name="Harrison M."/>
            <person name="Strong C."/>
            <person name="Farmer C."/>
            <person name="Delahaunty K."/>
            <person name="Markovic C."/>
            <person name="Hall O."/>
            <person name="Minx P."/>
            <person name="Tomlinson C."/>
            <person name="Mitreva M."/>
            <person name="Nelson J."/>
            <person name="Hou S."/>
            <person name="Wollam A."/>
            <person name="Pepin K.H."/>
            <person name="Johnson M."/>
            <person name="Bhonagiri V."/>
            <person name="Nash W.E."/>
            <person name="Warren W."/>
            <person name="Chinwalla A."/>
            <person name="Mardis E.R."/>
            <person name="Wilson R.K."/>
        </authorList>
    </citation>
    <scope>NUCLEOTIDE SEQUENCE [LARGE SCALE GENOMIC DNA]</scope>
    <source>
        <strain evidence="9">ATCC 51259</strain>
    </source>
</reference>
<dbReference type="PANTHER" id="PTHR48090">
    <property type="entry name" value="UNDECAPRENYL-PHOSPHATE 4-DEOXY-4-FORMAMIDO-L-ARABINOSE TRANSFERASE-RELATED"/>
    <property type="match status" value="1"/>
</dbReference>
<dbReference type="CDD" id="cd04187">
    <property type="entry name" value="DPM1_like_bac"/>
    <property type="match status" value="1"/>
</dbReference>
<dbReference type="InterPro" id="IPR050256">
    <property type="entry name" value="Glycosyltransferase_2"/>
</dbReference>
<name>C9LD07_9BACT</name>
<dbReference type="Pfam" id="PF00535">
    <property type="entry name" value="Glycos_transf_2"/>
    <property type="match status" value="1"/>
</dbReference>
<dbReference type="PANTHER" id="PTHR48090:SF1">
    <property type="entry name" value="PROPHAGE BACTOPRENOL GLUCOSYL TRANSFERASE HOMOLOG"/>
    <property type="match status" value="1"/>
</dbReference>
<dbReference type="Gene3D" id="3.90.550.10">
    <property type="entry name" value="Spore Coat Polysaccharide Biosynthesis Protein SpsA, Chain A"/>
    <property type="match status" value="1"/>
</dbReference>
<feature type="domain" description="Glycosyltransferase 2-like" evidence="8">
    <location>
        <begin position="25"/>
        <end position="190"/>
    </location>
</feature>
<dbReference type="GO" id="GO:0005886">
    <property type="term" value="C:plasma membrane"/>
    <property type="evidence" value="ECO:0007669"/>
    <property type="project" value="TreeGrafter"/>
</dbReference>
<organism evidence="9 10">
    <name type="scientific">Alloprevotella tannerae ATCC 51259</name>
    <dbReference type="NCBI Taxonomy" id="626522"/>
    <lineage>
        <taxon>Bacteria</taxon>
        <taxon>Pseudomonadati</taxon>
        <taxon>Bacteroidota</taxon>
        <taxon>Bacteroidia</taxon>
        <taxon>Bacteroidales</taxon>
        <taxon>Prevotellaceae</taxon>
        <taxon>Alloprevotella</taxon>
    </lineage>
</organism>
<gene>
    <name evidence="9" type="ORF">GCWU000325_00129</name>
</gene>
<evidence type="ECO:0000256" key="5">
    <source>
        <dbReference type="ARBA" id="ARBA00022989"/>
    </source>
</evidence>
<keyword evidence="10" id="KW-1185">Reference proteome</keyword>
<proteinExistence type="predicted"/>
<comment type="subcellular location">
    <subcellularLocation>
        <location evidence="1">Membrane</location>
        <topology evidence="1">Multi-pass membrane protein</topology>
    </subcellularLocation>
</comment>
<dbReference type="eggNOG" id="COG0463">
    <property type="taxonomic scope" value="Bacteria"/>
</dbReference>
<dbReference type="AlphaFoldDB" id="C9LD07"/>
<protein>
    <submittedName>
        <fullName evidence="9">Glycosyltransferase, group 2 family protein</fullName>
        <ecNumber evidence="9">2.4.-.-</ecNumber>
    </submittedName>
</protein>
<dbReference type="SUPFAM" id="SSF53448">
    <property type="entry name" value="Nucleotide-diphospho-sugar transferases"/>
    <property type="match status" value="1"/>
</dbReference>
<evidence type="ECO:0000256" key="1">
    <source>
        <dbReference type="ARBA" id="ARBA00004141"/>
    </source>
</evidence>
<dbReference type="InterPro" id="IPR029044">
    <property type="entry name" value="Nucleotide-diphossugar_trans"/>
</dbReference>
<feature type="transmembrane region" description="Helical" evidence="7">
    <location>
        <begin position="254"/>
        <end position="278"/>
    </location>
</feature>
<evidence type="ECO:0000256" key="6">
    <source>
        <dbReference type="ARBA" id="ARBA00023136"/>
    </source>
</evidence>
<keyword evidence="5 7" id="KW-1133">Transmembrane helix</keyword>
<dbReference type="EC" id="2.4.-.-" evidence="9"/>
<dbReference type="HOGENOM" id="CLU_033536_0_1_10"/>
<keyword evidence="2 9" id="KW-0328">Glycosyltransferase</keyword>
<keyword evidence="4 7" id="KW-0812">Transmembrane</keyword>
<dbReference type="Proteomes" id="UP000003460">
    <property type="component" value="Unassembled WGS sequence"/>
</dbReference>
<evidence type="ECO:0000313" key="10">
    <source>
        <dbReference type="Proteomes" id="UP000003460"/>
    </source>
</evidence>
<dbReference type="InterPro" id="IPR001173">
    <property type="entry name" value="Glyco_trans_2-like"/>
</dbReference>
<keyword evidence="3 9" id="KW-0808">Transferase</keyword>